<dbReference type="EMBL" id="LHXN01000003">
    <property type="protein sequence ID" value="KXA93501.1"/>
    <property type="molecule type" value="Genomic_DNA"/>
</dbReference>
<keyword evidence="2" id="KW-1185">Reference proteome</keyword>
<gene>
    <name evidence="1" type="ORF">AKJ64_00410</name>
</gene>
<evidence type="ECO:0000313" key="2">
    <source>
        <dbReference type="Proteomes" id="UP000070373"/>
    </source>
</evidence>
<proteinExistence type="predicted"/>
<sequence length="79" mass="9272">MKGKRDQRRIWIYKTSKNYNGLFLVAETIISSQFNTVRQVLGNSRPGDFQKVLWAERIQKVHFKGHANSKHSLLLLFLL</sequence>
<accession>A0A133UH15</accession>
<comment type="caution">
    <text evidence="1">The sequence shown here is derived from an EMBL/GenBank/DDBJ whole genome shotgun (WGS) entry which is preliminary data.</text>
</comment>
<protein>
    <submittedName>
        <fullName evidence="1">Uncharacterized protein</fullName>
    </submittedName>
</protein>
<evidence type="ECO:0000313" key="1">
    <source>
        <dbReference type="EMBL" id="KXA93501.1"/>
    </source>
</evidence>
<dbReference type="Proteomes" id="UP000070373">
    <property type="component" value="Unassembled WGS sequence"/>
</dbReference>
<organism evidence="1 2">
    <name type="scientific">candidate division MSBL1 archaeon SCGC-AAA259E17</name>
    <dbReference type="NCBI Taxonomy" id="1698263"/>
    <lineage>
        <taxon>Archaea</taxon>
        <taxon>Methanobacteriati</taxon>
        <taxon>Methanobacteriota</taxon>
        <taxon>candidate division MSBL1</taxon>
    </lineage>
</organism>
<name>A0A133UH15_9EURY</name>
<dbReference type="AlphaFoldDB" id="A0A133UH15"/>
<reference evidence="1 2" key="1">
    <citation type="journal article" date="2016" name="Sci. Rep.">
        <title>Metabolic traits of an uncultured archaeal lineage -MSBL1- from brine pools of the Red Sea.</title>
        <authorList>
            <person name="Mwirichia R."/>
            <person name="Alam I."/>
            <person name="Rashid M."/>
            <person name="Vinu M."/>
            <person name="Ba-Alawi W."/>
            <person name="Anthony Kamau A."/>
            <person name="Kamanda Ngugi D."/>
            <person name="Goker M."/>
            <person name="Klenk H.P."/>
            <person name="Bajic V."/>
            <person name="Stingl U."/>
        </authorList>
    </citation>
    <scope>NUCLEOTIDE SEQUENCE [LARGE SCALE GENOMIC DNA]</scope>
    <source>
        <strain evidence="1">SCGC-AAA259E17</strain>
    </source>
</reference>